<dbReference type="Gene3D" id="3.30.40.10">
    <property type="entry name" value="Zinc/RING finger domain, C3HC4 (zinc finger)"/>
    <property type="match status" value="1"/>
</dbReference>
<evidence type="ECO:0000256" key="4">
    <source>
        <dbReference type="ARBA" id="ARBA00022771"/>
    </source>
</evidence>
<reference evidence="8 9" key="1">
    <citation type="submission" date="2021-09" db="EMBL/GenBank/DDBJ databases">
        <title>Genomic insights and catalytic innovation underlie evolution of tropane alkaloids biosynthesis.</title>
        <authorList>
            <person name="Wang Y.-J."/>
            <person name="Tian T."/>
            <person name="Huang J.-P."/>
            <person name="Huang S.-X."/>
        </authorList>
    </citation>
    <scope>NUCLEOTIDE SEQUENCE [LARGE SCALE GENOMIC DNA]</scope>
    <source>
        <strain evidence="8">KIB-2018</strain>
        <tissue evidence="8">Leaf</tissue>
    </source>
</reference>
<evidence type="ECO:0000256" key="5">
    <source>
        <dbReference type="ARBA" id="ARBA00022833"/>
    </source>
</evidence>
<dbReference type="PANTHER" id="PTHR15710">
    <property type="entry name" value="E3 UBIQUITIN-PROTEIN LIGASE PRAJA"/>
    <property type="match status" value="1"/>
</dbReference>
<comment type="catalytic activity">
    <reaction evidence="1">
        <text>S-ubiquitinyl-[E2 ubiquitin-conjugating enzyme]-L-cysteine + [acceptor protein]-L-lysine = [E2 ubiquitin-conjugating enzyme]-L-cysteine + N(6)-ubiquitinyl-[acceptor protein]-L-lysine.</text>
        <dbReference type="EC" id="2.3.2.27"/>
    </reaction>
</comment>
<keyword evidence="5" id="KW-0862">Zinc</keyword>
<protein>
    <recommendedName>
        <fullName evidence="2">RING-type E3 ubiquitin transferase</fullName>
        <ecNumber evidence="2">2.3.2.27</ecNumber>
    </recommendedName>
</protein>
<dbReference type="PANTHER" id="PTHR15710:SF202">
    <property type="entry name" value="RING-TYPE E3 UBIQUITIN TRANSFERASE"/>
    <property type="match status" value="1"/>
</dbReference>
<dbReference type="EC" id="2.3.2.27" evidence="2"/>
<keyword evidence="9" id="KW-1185">Reference proteome</keyword>
<evidence type="ECO:0000256" key="1">
    <source>
        <dbReference type="ARBA" id="ARBA00000900"/>
    </source>
</evidence>
<dbReference type="Pfam" id="PF13923">
    <property type="entry name" value="zf-C3HC4_2"/>
    <property type="match status" value="1"/>
</dbReference>
<feature type="region of interest" description="Disordered" evidence="6">
    <location>
        <begin position="112"/>
        <end position="133"/>
    </location>
</feature>
<comment type="caution">
    <text evidence="8">The sequence shown here is derived from an EMBL/GenBank/DDBJ whole genome shotgun (WGS) entry which is preliminary data.</text>
</comment>
<dbReference type="InterPro" id="IPR013083">
    <property type="entry name" value="Znf_RING/FYVE/PHD"/>
</dbReference>
<proteinExistence type="predicted"/>
<dbReference type="GO" id="GO:0008270">
    <property type="term" value="F:zinc ion binding"/>
    <property type="evidence" value="ECO:0007669"/>
    <property type="project" value="UniProtKB-KW"/>
</dbReference>
<dbReference type="SUPFAM" id="SSF57850">
    <property type="entry name" value="RING/U-box"/>
    <property type="match status" value="1"/>
</dbReference>
<evidence type="ECO:0000313" key="9">
    <source>
        <dbReference type="Proteomes" id="UP001159364"/>
    </source>
</evidence>
<evidence type="ECO:0000256" key="6">
    <source>
        <dbReference type="SAM" id="MobiDB-lite"/>
    </source>
</evidence>
<accession>A0AAV8U493</accession>
<dbReference type="GO" id="GO:0016567">
    <property type="term" value="P:protein ubiquitination"/>
    <property type="evidence" value="ECO:0007669"/>
    <property type="project" value="TreeGrafter"/>
</dbReference>
<evidence type="ECO:0000313" key="8">
    <source>
        <dbReference type="EMBL" id="KAJ8772815.1"/>
    </source>
</evidence>
<organism evidence="8 9">
    <name type="scientific">Erythroxylum novogranatense</name>
    <dbReference type="NCBI Taxonomy" id="1862640"/>
    <lineage>
        <taxon>Eukaryota</taxon>
        <taxon>Viridiplantae</taxon>
        <taxon>Streptophyta</taxon>
        <taxon>Embryophyta</taxon>
        <taxon>Tracheophyta</taxon>
        <taxon>Spermatophyta</taxon>
        <taxon>Magnoliopsida</taxon>
        <taxon>eudicotyledons</taxon>
        <taxon>Gunneridae</taxon>
        <taxon>Pentapetalae</taxon>
        <taxon>rosids</taxon>
        <taxon>fabids</taxon>
        <taxon>Malpighiales</taxon>
        <taxon>Erythroxylaceae</taxon>
        <taxon>Erythroxylum</taxon>
    </lineage>
</organism>
<dbReference type="InterPro" id="IPR001841">
    <property type="entry name" value="Znf_RING"/>
</dbReference>
<sequence>MALDDSSTEFRLQVDVVGYESLLERLAESDGARRGALPASKRAVVTLPKVKIALESNLVVCAVCKDMVNVGETETKLPRGHGYPGHCIMPWLGSRNSCPVYRFKLPTDDAEYEEERKKRVGASSSGGDGSGSY</sequence>
<gene>
    <name evidence="8" type="ORF">K2173_027992</name>
</gene>
<feature type="domain" description="RING-type" evidence="7">
    <location>
        <begin position="61"/>
        <end position="100"/>
    </location>
</feature>
<keyword evidence="3" id="KW-0479">Metal-binding</keyword>
<dbReference type="AlphaFoldDB" id="A0AAV8U493"/>
<evidence type="ECO:0000259" key="7">
    <source>
        <dbReference type="Pfam" id="PF13923"/>
    </source>
</evidence>
<dbReference type="EMBL" id="JAIWQS010000002">
    <property type="protein sequence ID" value="KAJ8772815.1"/>
    <property type="molecule type" value="Genomic_DNA"/>
</dbReference>
<name>A0AAV8U493_9ROSI</name>
<feature type="compositionally biased region" description="Gly residues" evidence="6">
    <location>
        <begin position="124"/>
        <end position="133"/>
    </location>
</feature>
<keyword evidence="4" id="KW-0863">Zinc-finger</keyword>
<dbReference type="Proteomes" id="UP001159364">
    <property type="component" value="Linkage Group LG02"/>
</dbReference>
<evidence type="ECO:0000256" key="2">
    <source>
        <dbReference type="ARBA" id="ARBA00012483"/>
    </source>
</evidence>
<evidence type="ECO:0000256" key="3">
    <source>
        <dbReference type="ARBA" id="ARBA00022723"/>
    </source>
</evidence>
<dbReference type="GO" id="GO:0005737">
    <property type="term" value="C:cytoplasm"/>
    <property type="evidence" value="ECO:0007669"/>
    <property type="project" value="TreeGrafter"/>
</dbReference>
<dbReference type="GO" id="GO:0061630">
    <property type="term" value="F:ubiquitin protein ligase activity"/>
    <property type="evidence" value="ECO:0007669"/>
    <property type="project" value="UniProtKB-EC"/>
</dbReference>